<proteinExistence type="predicted"/>
<keyword evidence="2" id="KW-1185">Reference proteome</keyword>
<reference evidence="2" key="1">
    <citation type="journal article" date="2019" name="Int. J. Syst. Evol. Microbiol.">
        <title>The Global Catalogue of Microorganisms (GCM) 10K type strain sequencing project: providing services to taxonomists for standard genome sequencing and annotation.</title>
        <authorList>
            <consortium name="The Broad Institute Genomics Platform"/>
            <consortium name="The Broad Institute Genome Sequencing Center for Infectious Disease"/>
            <person name="Wu L."/>
            <person name="Ma J."/>
        </authorList>
    </citation>
    <scope>NUCLEOTIDE SEQUENCE [LARGE SCALE GENOMIC DNA]</scope>
    <source>
        <strain evidence="2">CGMCC 4.7093</strain>
    </source>
</reference>
<protein>
    <submittedName>
        <fullName evidence="1">Uncharacterized protein</fullName>
    </submittedName>
</protein>
<accession>A0ABV9YTL1</accession>
<dbReference type="Proteomes" id="UP001595947">
    <property type="component" value="Unassembled WGS sequence"/>
</dbReference>
<name>A0ABV9YTL1_9PSEU</name>
<dbReference type="RefSeq" id="WP_378039288.1">
    <property type="nucleotide sequence ID" value="NZ_JBHSIV010000052.1"/>
</dbReference>
<comment type="caution">
    <text evidence="1">The sequence shown here is derived from an EMBL/GenBank/DDBJ whole genome shotgun (WGS) entry which is preliminary data.</text>
</comment>
<gene>
    <name evidence="1" type="ORF">ACFPBZ_27400</name>
</gene>
<dbReference type="EMBL" id="JBHSIV010000052">
    <property type="protein sequence ID" value="MFC5065971.1"/>
    <property type="molecule type" value="Genomic_DNA"/>
</dbReference>
<organism evidence="1 2">
    <name type="scientific">Actinomycetospora atypica</name>
    <dbReference type="NCBI Taxonomy" id="1290095"/>
    <lineage>
        <taxon>Bacteria</taxon>
        <taxon>Bacillati</taxon>
        <taxon>Actinomycetota</taxon>
        <taxon>Actinomycetes</taxon>
        <taxon>Pseudonocardiales</taxon>
        <taxon>Pseudonocardiaceae</taxon>
        <taxon>Actinomycetospora</taxon>
    </lineage>
</organism>
<sequence>MNEEHRTSEQARSAARSVLANRECLDALDDHHRARAVGLAERLVHGHLDAPAILGTVRELRALLDPTSGLAARAVASWLDDLVAVRA</sequence>
<evidence type="ECO:0000313" key="2">
    <source>
        <dbReference type="Proteomes" id="UP001595947"/>
    </source>
</evidence>
<evidence type="ECO:0000313" key="1">
    <source>
        <dbReference type="EMBL" id="MFC5065971.1"/>
    </source>
</evidence>